<dbReference type="InterPro" id="IPR001374">
    <property type="entry name" value="R3H_dom"/>
</dbReference>
<feature type="compositionally biased region" description="Polar residues" evidence="10">
    <location>
        <begin position="1269"/>
        <end position="1280"/>
    </location>
</feature>
<dbReference type="GO" id="GO:0000977">
    <property type="term" value="F:RNA polymerase II transcription regulatory region sequence-specific DNA binding"/>
    <property type="evidence" value="ECO:0007669"/>
    <property type="project" value="TreeGrafter"/>
</dbReference>
<feature type="compositionally biased region" description="Low complexity" evidence="10">
    <location>
        <begin position="1230"/>
        <end position="1261"/>
    </location>
</feature>
<evidence type="ECO:0000256" key="1">
    <source>
        <dbReference type="ARBA" id="ARBA00004123"/>
    </source>
</evidence>
<feature type="compositionally biased region" description="Polar residues" evidence="10">
    <location>
        <begin position="394"/>
        <end position="403"/>
    </location>
</feature>
<keyword evidence="5" id="KW-0863">Zinc-finger</keyword>
<evidence type="ECO:0000313" key="13">
    <source>
        <dbReference type="Proteomes" id="UP000094819"/>
    </source>
</evidence>
<feature type="compositionally biased region" description="Polar residues" evidence="10">
    <location>
        <begin position="375"/>
        <end position="384"/>
    </location>
</feature>
<evidence type="ECO:0000256" key="7">
    <source>
        <dbReference type="ARBA" id="ARBA00023015"/>
    </source>
</evidence>
<keyword evidence="7" id="KW-0805">Transcription regulation</keyword>
<feature type="compositionally biased region" description="Basic residues" evidence="10">
    <location>
        <begin position="362"/>
        <end position="371"/>
    </location>
</feature>
<evidence type="ECO:0000256" key="5">
    <source>
        <dbReference type="ARBA" id="ARBA00022771"/>
    </source>
</evidence>
<feature type="compositionally biased region" description="Acidic residues" evidence="10">
    <location>
        <begin position="1318"/>
        <end position="1330"/>
    </location>
</feature>
<dbReference type="GeneID" id="30190232"/>
<keyword evidence="6" id="KW-0862">Zinc</keyword>
<reference evidence="12 13" key="1">
    <citation type="submission" date="2016-06" db="EMBL/GenBank/DDBJ databases">
        <title>Evolution of pathogenesis and genome organization in the Tremellales.</title>
        <authorList>
            <person name="Cuomo C."/>
            <person name="Litvintseva A."/>
            <person name="Heitman J."/>
            <person name="Chen Y."/>
            <person name="Sun S."/>
            <person name="Springer D."/>
            <person name="Dromer F."/>
            <person name="Young S."/>
            <person name="Zeng Q."/>
            <person name="Chapman S."/>
            <person name="Gujja S."/>
            <person name="Saif S."/>
            <person name="Birren B."/>
        </authorList>
    </citation>
    <scope>NUCLEOTIDE SEQUENCE [LARGE SCALE GENOMIC DNA]</scope>
    <source>
        <strain evidence="12 13">CBS 7118</strain>
    </source>
</reference>
<dbReference type="Pfam" id="PF01424">
    <property type="entry name" value="R3H"/>
    <property type="match status" value="1"/>
</dbReference>
<feature type="region of interest" description="Disordered" evidence="10">
    <location>
        <begin position="343"/>
        <end position="438"/>
    </location>
</feature>
<dbReference type="PANTHER" id="PTHR12360:SF12">
    <property type="entry name" value="TRANSCRIPTIONAL REPRESSOR NF-X1"/>
    <property type="match status" value="1"/>
</dbReference>
<keyword evidence="8" id="KW-0804">Transcription</keyword>
<feature type="region of interest" description="Disordered" evidence="10">
    <location>
        <begin position="1211"/>
        <end position="1330"/>
    </location>
</feature>
<dbReference type="SMART" id="SM00438">
    <property type="entry name" value="ZnF_NFX"/>
    <property type="match status" value="8"/>
</dbReference>
<dbReference type="InterPro" id="IPR000967">
    <property type="entry name" value="Znf_NFX1"/>
</dbReference>
<feature type="compositionally biased region" description="Basic and acidic residues" evidence="10">
    <location>
        <begin position="344"/>
        <end position="361"/>
    </location>
</feature>
<evidence type="ECO:0000256" key="10">
    <source>
        <dbReference type="SAM" id="MobiDB-lite"/>
    </source>
</evidence>
<dbReference type="OrthoDB" id="6512771at2759"/>
<dbReference type="SUPFAM" id="SSF82708">
    <property type="entry name" value="R3H domain"/>
    <property type="match status" value="1"/>
</dbReference>
<dbReference type="GO" id="GO:0005634">
    <property type="term" value="C:nucleus"/>
    <property type="evidence" value="ECO:0007669"/>
    <property type="project" value="UniProtKB-SubCell"/>
</dbReference>
<dbReference type="PROSITE" id="PS51061">
    <property type="entry name" value="R3H"/>
    <property type="match status" value="1"/>
</dbReference>
<protein>
    <submittedName>
        <fullName evidence="12">Transcriptional repressor NF-X1</fullName>
    </submittedName>
</protein>
<feature type="compositionally biased region" description="Basic and acidic residues" evidence="10">
    <location>
        <begin position="1297"/>
        <end position="1312"/>
    </location>
</feature>
<feature type="region of interest" description="Disordered" evidence="10">
    <location>
        <begin position="1"/>
        <end position="277"/>
    </location>
</feature>
<evidence type="ECO:0000259" key="11">
    <source>
        <dbReference type="PROSITE" id="PS51061"/>
    </source>
</evidence>
<dbReference type="PANTHER" id="PTHR12360">
    <property type="entry name" value="NUCLEAR TRANSCRIPTION FACTOR, X-BOX BINDING 1 NFX1"/>
    <property type="match status" value="1"/>
</dbReference>
<sequence>MAESSKPTNSESSQTRKPAPNGIAPVSGGPSRPGDGSYLLEQTTRAENGRRQGQRGRAPTRNGRQGERKKQGNGRETQQGTAEGSSASNSRGASKAPSRRNSFARAQGKKGKKPAEFPVDSSSAVSAQISPNVEQGWTEAIDRSTETPGPNGDGVSDSAPPKLQIDYSLNPWEDAGSSTNGPSQTPSGERREVNARTAGPQSRGQNGRYPQRHNPQHSHPTGYHGMQYSVPSFAYDPHADGEGATNGQQSHVHSRGCDHSGPSNSSKGNMRPAGASNGFSEEVVELRSPQPFFPNAAVNNTVRPSPALMRSLNSVRVPQLREAAPLDAAALSFVPGAALLATDLDEHPSSPKTAQREEAKTTGKKGKKGKKPNQGVDTTQQGPTVATGRRAAFEQSTKLTSMNPKGGKTMKPGQKEDPAQAVVRAEQQAKKSAGQESDDLVTRLTKGLKNRPFVECPICFNSITPSQQTWCCLPPDRPPEPSSSATLHVNPITGSTATSTHYSACYTPFHLECIRDWANRSLGEEDEKIRSGLKEPGEAQWRCPGCQKRRTDPPGQYKCFCGRLSHPPTSTIAPHSCGDSCGRKRAKCGHGCPLPCHPGPCPPCNVALIVPCPSHNIPMTVKCSSATSNNAALSPVCDDICDRQLHCGHRDHACQELCHYGPCAPCMEMESVTCYCGEEEKQVECGWGRSNVKICAKILEDGIETTWEGRFDCGKSCERYYDCGKHKCQKTCHPHPVAALVCPHSPEIITHCPCGATPLSSLPGFPRPDCLAPVPTCKKRCPQSRPCGHPCPKNCHTGECPPCHEEVMRTCRCGQNQLVVPCDILRERMANGTGEVTCERVCKALRNCGRHECGRLCCPLWGQVKSQKKKRNDDNDIYTNDDLHQCHLTCGKMLSCGRHTCPKPDHKGPCGRCLQASYDELICHCGRTIIYPPVACGTQIHCPFPCTRPSPECGHPKIAHQCHENEECPPCPYLTEKSCACGKEQHVKNVRCSQDRVSCGQACGELLSCGFHRCQKLCHKPGECDPCAQMCGKPKSICKHSCTAACHAPKRCPENEPCQAIVTQTCSCGNLLSRTSCGASTLKPKSREAEQLKCNSECAVRQRNARLADALGIKQPGDKNAEVYEDELKNFALGNHKFVKMVESTFEEFFKGPRQSMVLPHMPESKRTIVMSLADHYRLTRELIDQEPNRSVQIRRRIDTRIPKPLLSAAVNPSQAGQTRLVTTSASPWGRTTAGSSGTAASIVAGSGSGSGSSRLSTTVTPVAGGSGLNSTVPSRTTTPVIPAPFVPSIPASVSAKRSEAKKREEGGEGENKPVGQVDDDDDWDKDDDE</sequence>
<evidence type="ECO:0000256" key="2">
    <source>
        <dbReference type="ARBA" id="ARBA00007269"/>
    </source>
</evidence>
<dbReference type="CDD" id="cd06008">
    <property type="entry name" value="NF-X1-zinc-finger"/>
    <property type="match status" value="4"/>
</dbReference>
<evidence type="ECO:0000256" key="6">
    <source>
        <dbReference type="ARBA" id="ARBA00022833"/>
    </source>
</evidence>
<comment type="similarity">
    <text evidence="2">Belongs to the NFX1 family.</text>
</comment>
<dbReference type="InterPro" id="IPR034078">
    <property type="entry name" value="NFX1_fam"/>
</dbReference>
<evidence type="ECO:0000256" key="8">
    <source>
        <dbReference type="ARBA" id="ARBA00023163"/>
    </source>
</evidence>
<evidence type="ECO:0000313" key="12">
    <source>
        <dbReference type="EMBL" id="ODO07440.1"/>
    </source>
</evidence>
<dbReference type="CDD" id="cd02325">
    <property type="entry name" value="R3H"/>
    <property type="match status" value="1"/>
</dbReference>
<feature type="compositionally biased region" description="Polar residues" evidence="10">
    <location>
        <begin position="74"/>
        <end position="92"/>
    </location>
</feature>
<feature type="compositionally biased region" description="Polar residues" evidence="10">
    <location>
        <begin position="1"/>
        <end position="16"/>
    </location>
</feature>
<organism evidence="12 13">
    <name type="scientific">Cryptococcus wingfieldii CBS 7118</name>
    <dbReference type="NCBI Taxonomy" id="1295528"/>
    <lineage>
        <taxon>Eukaryota</taxon>
        <taxon>Fungi</taxon>
        <taxon>Dikarya</taxon>
        <taxon>Basidiomycota</taxon>
        <taxon>Agaricomycotina</taxon>
        <taxon>Tremellomycetes</taxon>
        <taxon>Tremellales</taxon>
        <taxon>Cryptococcaceae</taxon>
        <taxon>Cryptococcus</taxon>
    </lineage>
</organism>
<feature type="compositionally biased region" description="Polar residues" evidence="10">
    <location>
        <begin position="176"/>
        <end position="187"/>
    </location>
</feature>
<dbReference type="RefSeq" id="XP_019034917.1">
    <property type="nucleotide sequence ID" value="XM_019173191.1"/>
</dbReference>
<evidence type="ECO:0000256" key="4">
    <source>
        <dbReference type="ARBA" id="ARBA00022737"/>
    </source>
</evidence>
<dbReference type="GO" id="GO:0000122">
    <property type="term" value="P:negative regulation of transcription by RNA polymerase II"/>
    <property type="evidence" value="ECO:0007669"/>
    <property type="project" value="TreeGrafter"/>
</dbReference>
<keyword evidence="9" id="KW-0539">Nucleus</keyword>
<comment type="caution">
    <text evidence="12">The sequence shown here is derived from an EMBL/GenBank/DDBJ whole genome shotgun (WGS) entry which is preliminary data.</text>
</comment>
<keyword evidence="13" id="KW-1185">Reference proteome</keyword>
<keyword evidence="4" id="KW-0677">Repeat</keyword>
<keyword evidence="3" id="KW-0479">Metal-binding</keyword>
<feature type="compositionally biased region" description="Polar residues" evidence="10">
    <location>
        <begin position="1211"/>
        <end position="1227"/>
    </location>
</feature>
<dbReference type="EMBL" id="AWGH01000002">
    <property type="protein sequence ID" value="ODO07440.1"/>
    <property type="molecule type" value="Genomic_DNA"/>
</dbReference>
<dbReference type="Gene3D" id="3.30.1370.50">
    <property type="entry name" value="R3H-like domain"/>
    <property type="match status" value="1"/>
</dbReference>
<name>A0A1E3K2T3_9TREE</name>
<dbReference type="Proteomes" id="UP000094819">
    <property type="component" value="Unassembled WGS sequence"/>
</dbReference>
<feature type="compositionally biased region" description="Polar residues" evidence="10">
    <location>
        <begin position="120"/>
        <end position="135"/>
    </location>
</feature>
<feature type="domain" description="R3H" evidence="11">
    <location>
        <begin position="1136"/>
        <end position="1198"/>
    </location>
</feature>
<comment type="subcellular location">
    <subcellularLocation>
        <location evidence="1">Nucleus</location>
    </subcellularLocation>
</comment>
<proteinExistence type="inferred from homology"/>
<accession>A0A1E3K2T3</accession>
<gene>
    <name evidence="12" type="ORF">L198_01019</name>
</gene>
<dbReference type="InterPro" id="IPR036867">
    <property type="entry name" value="R3H_dom_sf"/>
</dbReference>
<dbReference type="GO" id="GO:0008270">
    <property type="term" value="F:zinc ion binding"/>
    <property type="evidence" value="ECO:0007669"/>
    <property type="project" value="UniProtKB-KW"/>
</dbReference>
<evidence type="ECO:0000256" key="9">
    <source>
        <dbReference type="ARBA" id="ARBA00023242"/>
    </source>
</evidence>
<dbReference type="GO" id="GO:0000981">
    <property type="term" value="F:DNA-binding transcription factor activity, RNA polymerase II-specific"/>
    <property type="evidence" value="ECO:0007669"/>
    <property type="project" value="TreeGrafter"/>
</dbReference>
<evidence type="ECO:0000256" key="3">
    <source>
        <dbReference type="ARBA" id="ARBA00022723"/>
    </source>
</evidence>